<evidence type="ECO:0000313" key="2">
    <source>
        <dbReference type="EMBL" id="EFX78500.1"/>
    </source>
</evidence>
<dbReference type="Gene3D" id="1.10.8.10">
    <property type="entry name" value="DNA helicase RuvA subunit, C-terminal domain"/>
    <property type="match status" value="1"/>
</dbReference>
<feature type="region of interest" description="Disordered" evidence="1">
    <location>
        <begin position="352"/>
        <end position="377"/>
    </location>
</feature>
<dbReference type="Proteomes" id="UP000000305">
    <property type="component" value="Unassembled WGS sequence"/>
</dbReference>
<accession>E9GQ06</accession>
<dbReference type="KEGG" id="dpx:DAPPUDRAFT_105287"/>
<reference evidence="2 3" key="1">
    <citation type="journal article" date="2011" name="Science">
        <title>The ecoresponsive genome of Daphnia pulex.</title>
        <authorList>
            <person name="Colbourne J.K."/>
            <person name="Pfrender M.E."/>
            <person name="Gilbert D."/>
            <person name="Thomas W.K."/>
            <person name="Tucker A."/>
            <person name="Oakley T.H."/>
            <person name="Tokishita S."/>
            <person name="Aerts A."/>
            <person name="Arnold G.J."/>
            <person name="Basu M.K."/>
            <person name="Bauer D.J."/>
            <person name="Caceres C.E."/>
            <person name="Carmel L."/>
            <person name="Casola C."/>
            <person name="Choi J.H."/>
            <person name="Detter J.C."/>
            <person name="Dong Q."/>
            <person name="Dusheyko S."/>
            <person name="Eads B.D."/>
            <person name="Frohlich T."/>
            <person name="Geiler-Samerotte K.A."/>
            <person name="Gerlach D."/>
            <person name="Hatcher P."/>
            <person name="Jogdeo S."/>
            <person name="Krijgsveld J."/>
            <person name="Kriventseva E.V."/>
            <person name="Kultz D."/>
            <person name="Laforsch C."/>
            <person name="Lindquist E."/>
            <person name="Lopez J."/>
            <person name="Manak J.R."/>
            <person name="Muller J."/>
            <person name="Pangilinan J."/>
            <person name="Patwardhan R.P."/>
            <person name="Pitluck S."/>
            <person name="Pritham E.J."/>
            <person name="Rechtsteiner A."/>
            <person name="Rho M."/>
            <person name="Rogozin I.B."/>
            <person name="Sakarya O."/>
            <person name="Salamov A."/>
            <person name="Schaack S."/>
            <person name="Shapiro H."/>
            <person name="Shiga Y."/>
            <person name="Skalitzky C."/>
            <person name="Smith Z."/>
            <person name="Souvorov A."/>
            <person name="Sung W."/>
            <person name="Tang Z."/>
            <person name="Tsuchiya D."/>
            <person name="Tu H."/>
            <person name="Vos H."/>
            <person name="Wang M."/>
            <person name="Wolf Y.I."/>
            <person name="Yamagata H."/>
            <person name="Yamada T."/>
            <person name="Ye Y."/>
            <person name="Shaw J.R."/>
            <person name="Andrews J."/>
            <person name="Crease T.J."/>
            <person name="Tang H."/>
            <person name="Lucas S.M."/>
            <person name="Robertson H.M."/>
            <person name="Bork P."/>
            <person name="Koonin E.V."/>
            <person name="Zdobnov E.M."/>
            <person name="Grigoriev I.V."/>
            <person name="Lynch M."/>
            <person name="Boore J.L."/>
        </authorList>
    </citation>
    <scope>NUCLEOTIDE SEQUENCE [LARGE SCALE GENOMIC DNA]</scope>
</reference>
<protein>
    <submittedName>
        <fullName evidence="2">Uncharacterized protein</fullName>
    </submittedName>
</protein>
<keyword evidence="3" id="KW-1185">Reference proteome</keyword>
<proteinExistence type="predicted"/>
<dbReference type="InterPro" id="IPR009060">
    <property type="entry name" value="UBA-like_sf"/>
</dbReference>
<evidence type="ECO:0000313" key="3">
    <source>
        <dbReference type="Proteomes" id="UP000000305"/>
    </source>
</evidence>
<organism evidence="2 3">
    <name type="scientific">Daphnia pulex</name>
    <name type="common">Water flea</name>
    <dbReference type="NCBI Taxonomy" id="6669"/>
    <lineage>
        <taxon>Eukaryota</taxon>
        <taxon>Metazoa</taxon>
        <taxon>Ecdysozoa</taxon>
        <taxon>Arthropoda</taxon>
        <taxon>Crustacea</taxon>
        <taxon>Branchiopoda</taxon>
        <taxon>Diplostraca</taxon>
        <taxon>Cladocera</taxon>
        <taxon>Anomopoda</taxon>
        <taxon>Daphniidae</taxon>
        <taxon>Daphnia</taxon>
    </lineage>
</organism>
<gene>
    <name evidence="2" type="ORF">DAPPUDRAFT_105287</name>
</gene>
<dbReference type="InParanoid" id="E9GQ06"/>
<dbReference type="AlphaFoldDB" id="E9GQ06"/>
<dbReference type="EMBL" id="GL732557">
    <property type="protein sequence ID" value="EFX78500.1"/>
    <property type="molecule type" value="Genomic_DNA"/>
</dbReference>
<feature type="compositionally biased region" description="Basic and acidic residues" evidence="1">
    <location>
        <begin position="352"/>
        <end position="367"/>
    </location>
</feature>
<evidence type="ECO:0000256" key="1">
    <source>
        <dbReference type="SAM" id="MobiDB-lite"/>
    </source>
</evidence>
<dbReference type="HOGENOM" id="CLU_734173_0_0_1"/>
<name>E9GQ06_DAPPU</name>
<dbReference type="SUPFAM" id="SSF46934">
    <property type="entry name" value="UBA-like"/>
    <property type="match status" value="1"/>
</dbReference>
<sequence>MEKKERDVCLNKRCNHVNVLVTIINHPSINENILEAGVFPPVPVEKEIEFSYGDVRYKNKEVGGYIVTFCKDTIDVQRSPKQRWNGFPGATGQPGKSGKCGLNGGPGAEKDALETMLAMGFTNKGGWLATLLGVKGEDIEHHDAFEKMEETKDYPIYVDHDDKTRFSHGSTNDWELFATLLCPGGKPTHTRSSTQQFGSAHLLEVRLPCPAPMSQSKPQEIVEPQKIVELQEIVVGIGVPGVQLVPGNCLRYCYAQAENRPTQDPPPNNLDLLMQQIELLRGIKQVLEVRLPCPAPMSQSKPQEIVEPQKIVELQEIVVGTGVPGVPGVPVSEGGYSARVVNQDALGCAKTRKEKDKYKTAEMKPEEDIAGPSQTEY</sequence>